<evidence type="ECO:0000256" key="8">
    <source>
        <dbReference type="ARBA" id="ARBA00023077"/>
    </source>
</evidence>
<dbReference type="AlphaFoldDB" id="A0A7W6NZR6"/>
<evidence type="ECO:0000256" key="13">
    <source>
        <dbReference type="SAM" id="MobiDB-lite"/>
    </source>
</evidence>
<dbReference type="SUPFAM" id="SSF56935">
    <property type="entry name" value="Porins"/>
    <property type="match status" value="1"/>
</dbReference>
<evidence type="ECO:0000256" key="11">
    <source>
        <dbReference type="PROSITE-ProRule" id="PRU01360"/>
    </source>
</evidence>
<dbReference type="PANTHER" id="PTHR32552:SF81">
    <property type="entry name" value="TONB-DEPENDENT OUTER MEMBRANE RECEPTOR"/>
    <property type="match status" value="1"/>
</dbReference>
<dbReference type="InterPro" id="IPR012910">
    <property type="entry name" value="Plug_dom"/>
</dbReference>
<feature type="domain" description="TonB-dependent receptor-like beta-barrel" evidence="15">
    <location>
        <begin position="314"/>
        <end position="773"/>
    </location>
</feature>
<evidence type="ECO:0000259" key="15">
    <source>
        <dbReference type="Pfam" id="PF00593"/>
    </source>
</evidence>
<dbReference type="Proteomes" id="UP000557392">
    <property type="component" value="Unassembled WGS sequence"/>
</dbReference>
<sequence length="817" mass="87254">MSVSIMKLKSGISATALLAVAVALPGAAFAQSTDAAATPAQATPVAAGQEAPAPAAEAPSEGEIIVTAQKRSERLVEVPLAVTAVSANTLASAQINDTSSLTRAVPSLQYQQGNNPGNSGFRIRGVGTQLFSLGVESAVAVVVDGVVAPRQAQGFSDLADLERVEVLRGPQGTLFGKNATAGVINIVTARPSKSFTGNVEATVAEHNEYRVKGSLSGPISDTLSARVSGFYNHVGGYIYNAAKDKMVNGNESWGVRGKLEWDAAPNLTFLLTGDYRENNADCCSRVPVSIVTPAMKTLLGPQVVASPKNRTISNDDLSYYRTKSSVVSLQGDWDLGPATLTSITAWQYYRQNDQFEPDQIASNPVRYVGAFPYSQWNNNSSHLGYNNYSQEIRLASNGKSDFTYVIGGFYNHLDLDRNLNRRRQRCAAGTLGQPCTVTSADSSGFEGNFKSDNYALFGQVDWRIVGGLHVIAGLRGQYEKQTVTGRVYGPLVAGDALFPGVVLNSGTRSRDDSAVTGKAGLRYEFNRNLQVYGSYTRGYKAFALDIDASTNFATQNGIAPEHVNAYELGAKWIAPGGKFDVSAALFRSDFTNLQVQALVTDPAAGTFITVLGNAGKSRSQGFEVEANFRPTDGLSIAANFTLVDATIDVPGQSCPLQTPSTGTFASNFPVNQCYVRSTTVNGVTTLSGAIIDVVGGNLPATPRYRVGVTPRYEHDFGPVAGFVQIGLNYQSKTGFALNQDPLLTQKGYAIVDASVGVHTSDNKYGVTVFVRNLFDQTYYTQLNHGTLLANGANPYDLWANVSKDADRYFGATFSARF</sequence>
<dbReference type="InterPro" id="IPR039426">
    <property type="entry name" value="TonB-dep_rcpt-like"/>
</dbReference>
<dbReference type="GO" id="GO:0009279">
    <property type="term" value="C:cell outer membrane"/>
    <property type="evidence" value="ECO:0007669"/>
    <property type="project" value="UniProtKB-SubCell"/>
</dbReference>
<evidence type="ECO:0000256" key="3">
    <source>
        <dbReference type="ARBA" id="ARBA00022452"/>
    </source>
</evidence>
<organism evidence="17 18">
    <name type="scientific">Sphingomonas kyeonggiensis</name>
    <dbReference type="NCBI Taxonomy" id="1268553"/>
    <lineage>
        <taxon>Bacteria</taxon>
        <taxon>Pseudomonadati</taxon>
        <taxon>Pseudomonadota</taxon>
        <taxon>Alphaproteobacteria</taxon>
        <taxon>Sphingomonadales</taxon>
        <taxon>Sphingomonadaceae</taxon>
        <taxon>Sphingomonas</taxon>
    </lineage>
</organism>
<dbReference type="PROSITE" id="PS52016">
    <property type="entry name" value="TONB_DEPENDENT_REC_3"/>
    <property type="match status" value="1"/>
</dbReference>
<evidence type="ECO:0000256" key="10">
    <source>
        <dbReference type="ARBA" id="ARBA00023237"/>
    </source>
</evidence>
<proteinExistence type="inferred from homology"/>
<name>A0A7W6NZR6_9SPHN</name>
<comment type="similarity">
    <text evidence="11 12">Belongs to the TonB-dependent receptor family.</text>
</comment>
<dbReference type="Pfam" id="PF07715">
    <property type="entry name" value="Plug"/>
    <property type="match status" value="1"/>
</dbReference>
<dbReference type="CDD" id="cd01347">
    <property type="entry name" value="ligand_gated_channel"/>
    <property type="match status" value="1"/>
</dbReference>
<dbReference type="Gene3D" id="2.40.170.20">
    <property type="entry name" value="TonB-dependent receptor, beta-barrel domain"/>
    <property type="match status" value="1"/>
</dbReference>
<accession>A0A7W6NZR6</accession>
<reference evidence="17 18" key="1">
    <citation type="submission" date="2020-08" db="EMBL/GenBank/DDBJ databases">
        <title>Genomic Encyclopedia of Type Strains, Phase IV (KMG-IV): sequencing the most valuable type-strain genomes for metagenomic binning, comparative biology and taxonomic classification.</title>
        <authorList>
            <person name="Goeker M."/>
        </authorList>
    </citation>
    <scope>NUCLEOTIDE SEQUENCE [LARGE SCALE GENOMIC DNA]</scope>
    <source>
        <strain evidence="17 18">DSM 101806</strain>
    </source>
</reference>
<dbReference type="InterPro" id="IPR000531">
    <property type="entry name" value="Beta-barrel_TonB"/>
</dbReference>
<dbReference type="EMBL" id="JACIEH010000005">
    <property type="protein sequence ID" value="MBB4101076.1"/>
    <property type="molecule type" value="Genomic_DNA"/>
</dbReference>
<dbReference type="Pfam" id="PF00593">
    <property type="entry name" value="TonB_dep_Rec_b-barrel"/>
    <property type="match status" value="1"/>
</dbReference>
<feature type="region of interest" description="Disordered" evidence="13">
    <location>
        <begin position="41"/>
        <end position="60"/>
    </location>
</feature>
<dbReference type="GO" id="GO:0006826">
    <property type="term" value="P:iron ion transport"/>
    <property type="evidence" value="ECO:0007669"/>
    <property type="project" value="UniProtKB-KW"/>
</dbReference>
<keyword evidence="9 11" id="KW-0472">Membrane</keyword>
<feature type="chain" id="PRO_5030936421" evidence="14">
    <location>
        <begin position="31"/>
        <end position="817"/>
    </location>
</feature>
<comment type="subcellular location">
    <subcellularLocation>
        <location evidence="1 11">Cell outer membrane</location>
        <topology evidence="1 11">Multi-pass membrane protein</topology>
    </subcellularLocation>
</comment>
<keyword evidence="5 11" id="KW-0812">Transmembrane</keyword>
<dbReference type="InterPro" id="IPR036942">
    <property type="entry name" value="Beta-barrel_TonB_sf"/>
</dbReference>
<gene>
    <name evidence="17" type="ORF">GGR46_004666</name>
</gene>
<keyword evidence="10 11" id="KW-0998">Cell outer membrane</keyword>
<evidence type="ECO:0000256" key="2">
    <source>
        <dbReference type="ARBA" id="ARBA00022448"/>
    </source>
</evidence>
<keyword evidence="6" id="KW-0408">Iron</keyword>
<keyword evidence="8 12" id="KW-0798">TonB box</keyword>
<feature type="domain" description="TonB-dependent receptor plug" evidence="16">
    <location>
        <begin position="76"/>
        <end position="183"/>
    </location>
</feature>
<dbReference type="PANTHER" id="PTHR32552">
    <property type="entry name" value="FERRICHROME IRON RECEPTOR-RELATED"/>
    <property type="match status" value="1"/>
</dbReference>
<evidence type="ECO:0000256" key="6">
    <source>
        <dbReference type="ARBA" id="ARBA00023004"/>
    </source>
</evidence>
<evidence type="ECO:0000313" key="17">
    <source>
        <dbReference type="EMBL" id="MBB4101076.1"/>
    </source>
</evidence>
<feature type="signal peptide" evidence="14">
    <location>
        <begin position="1"/>
        <end position="30"/>
    </location>
</feature>
<evidence type="ECO:0000256" key="5">
    <source>
        <dbReference type="ARBA" id="ARBA00022692"/>
    </source>
</evidence>
<evidence type="ECO:0000256" key="4">
    <source>
        <dbReference type="ARBA" id="ARBA00022496"/>
    </source>
</evidence>
<dbReference type="RefSeq" id="WP_246426328.1">
    <property type="nucleotide sequence ID" value="NZ_JACIEH010000005.1"/>
</dbReference>
<keyword evidence="7" id="KW-0406">Ion transport</keyword>
<evidence type="ECO:0000256" key="7">
    <source>
        <dbReference type="ARBA" id="ARBA00023065"/>
    </source>
</evidence>
<evidence type="ECO:0000313" key="18">
    <source>
        <dbReference type="Proteomes" id="UP000557392"/>
    </source>
</evidence>
<evidence type="ECO:0000256" key="9">
    <source>
        <dbReference type="ARBA" id="ARBA00023136"/>
    </source>
</evidence>
<evidence type="ECO:0000259" key="16">
    <source>
        <dbReference type="Pfam" id="PF07715"/>
    </source>
</evidence>
<evidence type="ECO:0000256" key="12">
    <source>
        <dbReference type="RuleBase" id="RU003357"/>
    </source>
</evidence>
<evidence type="ECO:0000256" key="1">
    <source>
        <dbReference type="ARBA" id="ARBA00004571"/>
    </source>
</evidence>
<protein>
    <submittedName>
        <fullName evidence="17">Iron complex outermembrane receptor protein</fullName>
    </submittedName>
</protein>
<keyword evidence="2 11" id="KW-0813">Transport</keyword>
<keyword evidence="17" id="KW-0675">Receptor</keyword>
<keyword evidence="14" id="KW-0732">Signal</keyword>
<keyword evidence="4" id="KW-0410">Iron transport</keyword>
<comment type="caution">
    <text evidence="17">The sequence shown here is derived from an EMBL/GenBank/DDBJ whole genome shotgun (WGS) entry which is preliminary data.</text>
</comment>
<evidence type="ECO:0000256" key="14">
    <source>
        <dbReference type="SAM" id="SignalP"/>
    </source>
</evidence>
<keyword evidence="18" id="KW-1185">Reference proteome</keyword>
<keyword evidence="3 11" id="KW-1134">Transmembrane beta strand</keyword>